<proteinExistence type="inferred from homology"/>
<reference evidence="8" key="1">
    <citation type="submission" date="2025-08" db="UniProtKB">
        <authorList>
            <consortium name="RefSeq"/>
        </authorList>
    </citation>
    <scope>IDENTIFICATION</scope>
    <source>
        <tissue evidence="8">Whole Larva</tissue>
    </source>
</reference>
<dbReference type="RefSeq" id="XP_017769188.1">
    <property type="nucleotide sequence ID" value="XM_017913699.1"/>
</dbReference>
<dbReference type="InterPro" id="IPR033640">
    <property type="entry name" value="FAR_C"/>
</dbReference>
<feature type="domain" description="Thioester reductase (TE)" evidence="6">
    <location>
        <begin position="23"/>
        <end position="294"/>
    </location>
</feature>
<dbReference type="PANTHER" id="PTHR11011:SF61">
    <property type="entry name" value="FATTY ACYL-COA REDUCTASE"/>
    <property type="match status" value="1"/>
</dbReference>
<dbReference type="InterPro" id="IPR036291">
    <property type="entry name" value="NAD(P)-bd_dom_sf"/>
</dbReference>
<dbReference type="PANTHER" id="PTHR11011">
    <property type="entry name" value="MALE STERILITY PROTEIN 2-RELATED"/>
    <property type="match status" value="1"/>
</dbReference>
<evidence type="ECO:0000313" key="8">
    <source>
        <dbReference type="RefSeq" id="XP_017769188.1"/>
    </source>
</evidence>
<evidence type="ECO:0000256" key="2">
    <source>
        <dbReference type="ARBA" id="ARBA00022516"/>
    </source>
</evidence>
<dbReference type="SUPFAM" id="SSF51735">
    <property type="entry name" value="NAD(P)-binding Rossmann-fold domains"/>
    <property type="match status" value="1"/>
</dbReference>
<evidence type="ECO:0000256" key="1">
    <source>
        <dbReference type="ARBA" id="ARBA00005928"/>
    </source>
</evidence>
<dbReference type="GeneID" id="108557258"/>
<keyword evidence="4" id="KW-0560">Oxidoreductase</keyword>
<organism evidence="7 8">
    <name type="scientific">Nicrophorus vespilloides</name>
    <name type="common">Boreal carrion beetle</name>
    <dbReference type="NCBI Taxonomy" id="110193"/>
    <lineage>
        <taxon>Eukaryota</taxon>
        <taxon>Metazoa</taxon>
        <taxon>Ecdysozoa</taxon>
        <taxon>Arthropoda</taxon>
        <taxon>Hexapoda</taxon>
        <taxon>Insecta</taxon>
        <taxon>Pterygota</taxon>
        <taxon>Neoptera</taxon>
        <taxon>Endopterygota</taxon>
        <taxon>Coleoptera</taxon>
        <taxon>Polyphaga</taxon>
        <taxon>Staphyliniformia</taxon>
        <taxon>Silphidae</taxon>
        <taxon>Nicrophorinae</taxon>
        <taxon>Nicrophorus</taxon>
    </lineage>
</organism>
<keyword evidence="7" id="KW-1185">Reference proteome</keyword>
<feature type="transmembrane region" description="Helical" evidence="4">
    <location>
        <begin position="362"/>
        <end position="381"/>
    </location>
</feature>
<dbReference type="Pfam" id="PF03015">
    <property type="entry name" value="Sterile"/>
    <property type="match status" value="1"/>
</dbReference>
<evidence type="ECO:0000256" key="3">
    <source>
        <dbReference type="ARBA" id="ARBA00023098"/>
    </source>
</evidence>
<sequence>MDKPIEEYPDRIAELFKGKTVFITGGTGFMGKVLVEKLLRCCTEVHRIYLLIRTKKGKDPNERLKDVFSNPLYDTLKKLKGEGVLKKVVALAGDVGALGLGLSDEDRQTIINEVNIVYHCAATVRFDDPLKKAVLLNTRGTKLMLELSAEIKNLQLHAHVSTAYCHLHERVLFEKPYPPPACPHNVIKTVEWMDEDVVESITHKILGDIPNTYAFTKALGEGLVNEQLDKLPLILLRPSVVIPIWKDPLPGWTDNINGPTGLLIGAGKGVIRTMYCNGSSYADYLPVDIAVNAVLCASNDYVLYKERNVYNLTSSAEYKITWEEIIDIGRDVINTRVPLNGVVWYPGGSMKKSRIIHNICVLFFHLIPALFLDLILVCLGYKPVLWKIHKRILKGFEMFEYYANNQWDFNNDCSLAAREKLNPRENQIYVLHGDGINYHDYFADCVRAARLYILKESDESIPAAKRHMMVMYIVDKVVKTLFFMGIIYLLYTKLVGPLLNS</sequence>
<feature type="domain" description="Fatty acyl-CoA reductase C-terminal" evidence="5">
    <location>
        <begin position="364"/>
        <end position="456"/>
    </location>
</feature>
<accession>A0ABM1M3N8</accession>
<protein>
    <recommendedName>
        <fullName evidence="4">Fatty acyl-CoA reductase</fullName>
        <ecNumber evidence="4">1.2.1.84</ecNumber>
    </recommendedName>
</protein>
<dbReference type="Gene3D" id="3.40.50.720">
    <property type="entry name" value="NAD(P)-binding Rossmann-like Domain"/>
    <property type="match status" value="1"/>
</dbReference>
<keyword evidence="4" id="KW-0521">NADP</keyword>
<evidence type="ECO:0000313" key="7">
    <source>
        <dbReference type="Proteomes" id="UP000695000"/>
    </source>
</evidence>
<dbReference type="CDD" id="cd05236">
    <property type="entry name" value="FAR-N_SDR_e"/>
    <property type="match status" value="1"/>
</dbReference>
<feature type="transmembrane region" description="Helical" evidence="4">
    <location>
        <begin position="470"/>
        <end position="491"/>
    </location>
</feature>
<gene>
    <name evidence="8" type="primary">LOC108557258</name>
</gene>
<keyword evidence="2 4" id="KW-0444">Lipid biosynthesis</keyword>
<comment type="function">
    <text evidence="4">Catalyzes the reduction of fatty acyl-CoA to fatty alcohols.</text>
</comment>
<name>A0ABM1M3N8_NICVS</name>
<dbReference type="InterPro" id="IPR013120">
    <property type="entry name" value="FAR_NAD-bd"/>
</dbReference>
<evidence type="ECO:0000259" key="5">
    <source>
        <dbReference type="Pfam" id="PF03015"/>
    </source>
</evidence>
<keyword evidence="3 4" id="KW-0443">Lipid metabolism</keyword>
<dbReference type="CDD" id="cd09071">
    <property type="entry name" value="FAR_C"/>
    <property type="match status" value="1"/>
</dbReference>
<dbReference type="InterPro" id="IPR026055">
    <property type="entry name" value="FAR"/>
</dbReference>
<comment type="similarity">
    <text evidence="1 4">Belongs to the fatty acyl-CoA reductase family.</text>
</comment>
<keyword evidence="4" id="KW-0812">Transmembrane</keyword>
<dbReference type="EC" id="1.2.1.84" evidence="4"/>
<dbReference type="Pfam" id="PF07993">
    <property type="entry name" value="NAD_binding_4"/>
    <property type="match status" value="1"/>
</dbReference>
<dbReference type="Proteomes" id="UP000695000">
    <property type="component" value="Unplaced"/>
</dbReference>
<evidence type="ECO:0000256" key="4">
    <source>
        <dbReference type="RuleBase" id="RU363097"/>
    </source>
</evidence>
<keyword evidence="4" id="KW-1133">Transmembrane helix</keyword>
<comment type="catalytic activity">
    <reaction evidence="4">
        <text>a long-chain fatty acyl-CoA + 2 NADPH + 2 H(+) = a long-chain primary fatty alcohol + 2 NADP(+) + CoA</text>
        <dbReference type="Rhea" id="RHEA:52716"/>
        <dbReference type="ChEBI" id="CHEBI:15378"/>
        <dbReference type="ChEBI" id="CHEBI:57287"/>
        <dbReference type="ChEBI" id="CHEBI:57783"/>
        <dbReference type="ChEBI" id="CHEBI:58349"/>
        <dbReference type="ChEBI" id="CHEBI:77396"/>
        <dbReference type="ChEBI" id="CHEBI:83139"/>
        <dbReference type="EC" id="1.2.1.84"/>
    </reaction>
</comment>
<evidence type="ECO:0000259" key="6">
    <source>
        <dbReference type="Pfam" id="PF07993"/>
    </source>
</evidence>
<keyword evidence="4" id="KW-0472">Membrane</keyword>